<dbReference type="EMBL" id="JABBWM010000030">
    <property type="protein sequence ID" value="KAG2107656.1"/>
    <property type="molecule type" value="Genomic_DNA"/>
</dbReference>
<evidence type="ECO:0000259" key="1">
    <source>
        <dbReference type="Pfam" id="PF17667"/>
    </source>
</evidence>
<comment type="caution">
    <text evidence="2">The sequence shown here is derived from an EMBL/GenBank/DDBJ whole genome shotgun (WGS) entry which is preliminary data.</text>
</comment>
<evidence type="ECO:0000313" key="2">
    <source>
        <dbReference type="EMBL" id="KAG2107656.1"/>
    </source>
</evidence>
<dbReference type="OrthoDB" id="2739948at2759"/>
<evidence type="ECO:0000313" key="3">
    <source>
        <dbReference type="Proteomes" id="UP000823399"/>
    </source>
</evidence>
<dbReference type="Pfam" id="PF17667">
    <property type="entry name" value="Pkinase_fungal"/>
    <property type="match status" value="2"/>
</dbReference>
<dbReference type="Proteomes" id="UP000823399">
    <property type="component" value="Unassembled WGS sequence"/>
</dbReference>
<proteinExistence type="predicted"/>
<feature type="domain" description="Fungal-type protein kinase" evidence="1">
    <location>
        <begin position="367"/>
        <end position="405"/>
    </location>
</feature>
<sequence>MGKGMQNYVVDPMPVENFLNKFLPNPEDYDTSDFASHFASASNAEVFDMQSIKKEEDSYDRFMSNSALMIFRSLTVLLQINGIRPFAPQLLFVNSSKHADTNNCSSFTFNVKPDVCVYADGTLHGCNISKFKVNIEFKWNDVHDAFRKHPGVDQLITSPALRGVDTSVTPASNEDAALARMMLKLTSTMRMLKVAVPQDPAVEDSDWLTLIIPQPVAKGFSLVGRWTRTCPAFDILNNRVVMFKDSWRMLLKDVLPEGETYRLLRSHNVHNVATCIAFHDVIHATPERNTQTVKFGSAEWACPNKAVTPHILHHLVLDLVGKQLTDFESSHQLVQSVRDALLAHQDAYKNAKILHRDLSVGNIGPRQTTRTGTWQFMSAHLVKNSFAIHAVEDDLESGLYVVLWTALKYRESYMSIIDRTQFILQIFDADPLVGTGGSAKSDWLVARTYFPRDIFIGCKPLDNLVVELAQFFSHQYSLVSPEAQESLVRLWLSLQEVLDEAGSVHMAAQQKMIDVAQCCLLESSAYQKEIGMQILHSHKAVINIYDKYLGSSGWPDKDAAVLQKVHPTNKQSGCRLYTKSLCASQDLTSTWVQVTPSGNKCRLDPEGDVEILSSVAGLDGLVSFDQ</sequence>
<dbReference type="AlphaFoldDB" id="A0A9P7F734"/>
<protein>
    <recommendedName>
        <fullName evidence="1">Fungal-type protein kinase domain-containing protein</fullName>
    </recommendedName>
</protein>
<dbReference type="InterPro" id="IPR040976">
    <property type="entry name" value="Pkinase_fungal"/>
</dbReference>
<feature type="domain" description="Fungal-type protein kinase" evidence="1">
    <location>
        <begin position="194"/>
        <end position="363"/>
    </location>
</feature>
<organism evidence="2 3">
    <name type="scientific">Suillus discolor</name>
    <dbReference type="NCBI Taxonomy" id="1912936"/>
    <lineage>
        <taxon>Eukaryota</taxon>
        <taxon>Fungi</taxon>
        <taxon>Dikarya</taxon>
        <taxon>Basidiomycota</taxon>
        <taxon>Agaricomycotina</taxon>
        <taxon>Agaricomycetes</taxon>
        <taxon>Agaricomycetidae</taxon>
        <taxon>Boletales</taxon>
        <taxon>Suillineae</taxon>
        <taxon>Suillaceae</taxon>
        <taxon>Suillus</taxon>
    </lineage>
</organism>
<keyword evidence="3" id="KW-1185">Reference proteome</keyword>
<name>A0A9P7F734_9AGAM</name>
<dbReference type="PANTHER" id="PTHR38248:SF2">
    <property type="entry name" value="FUNK1 11"/>
    <property type="match status" value="1"/>
</dbReference>
<accession>A0A9P7F734</accession>
<gene>
    <name evidence="2" type="ORF">F5147DRAFT_774104</name>
</gene>
<reference evidence="2" key="1">
    <citation type="journal article" date="2020" name="New Phytol.">
        <title>Comparative genomics reveals dynamic genome evolution in host specialist ectomycorrhizal fungi.</title>
        <authorList>
            <person name="Lofgren L.A."/>
            <person name="Nguyen N.H."/>
            <person name="Vilgalys R."/>
            <person name="Ruytinx J."/>
            <person name="Liao H.L."/>
            <person name="Branco S."/>
            <person name="Kuo A."/>
            <person name="LaButti K."/>
            <person name="Lipzen A."/>
            <person name="Andreopoulos W."/>
            <person name="Pangilinan J."/>
            <person name="Riley R."/>
            <person name="Hundley H."/>
            <person name="Na H."/>
            <person name="Barry K."/>
            <person name="Grigoriev I.V."/>
            <person name="Stajich J.E."/>
            <person name="Kennedy P.G."/>
        </authorList>
    </citation>
    <scope>NUCLEOTIDE SEQUENCE</scope>
    <source>
        <strain evidence="2">FC423</strain>
    </source>
</reference>
<dbReference type="GeneID" id="64703822"/>
<dbReference type="PANTHER" id="PTHR38248">
    <property type="entry name" value="FUNK1 6"/>
    <property type="match status" value="1"/>
</dbReference>
<dbReference type="RefSeq" id="XP_041292387.1">
    <property type="nucleotide sequence ID" value="XM_041441563.1"/>
</dbReference>